<feature type="transmembrane region" description="Helical" evidence="8">
    <location>
        <begin position="443"/>
        <end position="463"/>
    </location>
</feature>
<protein>
    <submittedName>
        <fullName evidence="9">Betaine/carnitine transporter, BCCT family</fullName>
    </submittedName>
</protein>
<evidence type="ECO:0000256" key="3">
    <source>
        <dbReference type="ARBA" id="ARBA00022448"/>
    </source>
</evidence>
<feature type="transmembrane region" description="Helical" evidence="8">
    <location>
        <begin position="400"/>
        <end position="423"/>
    </location>
</feature>
<keyword evidence="6 8" id="KW-1133">Transmembrane helix</keyword>
<evidence type="ECO:0000256" key="7">
    <source>
        <dbReference type="ARBA" id="ARBA00023136"/>
    </source>
</evidence>
<feature type="transmembrane region" description="Helical" evidence="8">
    <location>
        <begin position="7"/>
        <end position="27"/>
    </location>
</feature>
<evidence type="ECO:0000256" key="6">
    <source>
        <dbReference type="ARBA" id="ARBA00022989"/>
    </source>
</evidence>
<feature type="transmembrane region" description="Helical" evidence="8">
    <location>
        <begin position="179"/>
        <end position="203"/>
    </location>
</feature>
<dbReference type="Proteomes" id="UP000254051">
    <property type="component" value="Unassembled WGS sequence"/>
</dbReference>
<comment type="subcellular location">
    <subcellularLocation>
        <location evidence="1">Cell membrane</location>
        <topology evidence="1">Multi-pass membrane protein</topology>
    </subcellularLocation>
</comment>
<evidence type="ECO:0000256" key="8">
    <source>
        <dbReference type="SAM" id="Phobius"/>
    </source>
</evidence>
<feature type="transmembrane region" description="Helical" evidence="8">
    <location>
        <begin position="223"/>
        <end position="240"/>
    </location>
</feature>
<dbReference type="AlphaFoldDB" id="A0A315ZZV5"/>
<reference evidence="10" key="1">
    <citation type="submission" date="2017-07" db="EMBL/GenBank/DDBJ databases">
        <authorList>
            <person name="Varghese N."/>
            <person name="Submissions S."/>
        </authorList>
    </citation>
    <scope>NUCLEOTIDE SEQUENCE [LARGE SCALE GENOMIC DNA]</scope>
    <source>
        <strain evidence="10">NLAE-zl-C134</strain>
    </source>
</reference>
<dbReference type="EMBL" id="UHJJ01000004">
    <property type="protein sequence ID" value="SUQ13828.1"/>
    <property type="molecule type" value="Genomic_DNA"/>
</dbReference>
<feature type="transmembrane region" description="Helical" evidence="8">
    <location>
        <begin position="140"/>
        <end position="158"/>
    </location>
</feature>
<comment type="similarity">
    <text evidence="2">Belongs to the BCCT transporter (TC 2.A.15) family.</text>
</comment>
<dbReference type="PANTHER" id="PTHR30047">
    <property type="entry name" value="HIGH-AFFINITY CHOLINE TRANSPORT PROTEIN-RELATED"/>
    <property type="match status" value="1"/>
</dbReference>
<organism evidence="9 10">
    <name type="scientific">Faecalicatena contorta</name>
    <dbReference type="NCBI Taxonomy" id="39482"/>
    <lineage>
        <taxon>Bacteria</taxon>
        <taxon>Bacillati</taxon>
        <taxon>Bacillota</taxon>
        <taxon>Clostridia</taxon>
        <taxon>Lachnospirales</taxon>
        <taxon>Lachnospiraceae</taxon>
        <taxon>Faecalicatena</taxon>
    </lineage>
</organism>
<evidence type="ECO:0000256" key="5">
    <source>
        <dbReference type="ARBA" id="ARBA00022692"/>
    </source>
</evidence>
<keyword evidence="4" id="KW-1003">Cell membrane</keyword>
<gene>
    <name evidence="9" type="ORF">SAMN05216529_104139</name>
</gene>
<keyword evidence="3" id="KW-0813">Transport</keyword>
<dbReference type="RefSeq" id="WP_109710101.1">
    <property type="nucleotide sequence ID" value="NZ_QGDS01000004.1"/>
</dbReference>
<proteinExistence type="inferred from homology"/>
<dbReference type="GO" id="GO:0005886">
    <property type="term" value="C:plasma membrane"/>
    <property type="evidence" value="ECO:0007669"/>
    <property type="project" value="UniProtKB-SubCell"/>
</dbReference>
<keyword evidence="5 8" id="KW-0812">Transmembrane</keyword>
<dbReference type="GO" id="GO:0022857">
    <property type="term" value="F:transmembrane transporter activity"/>
    <property type="evidence" value="ECO:0007669"/>
    <property type="project" value="InterPro"/>
</dbReference>
<feature type="transmembrane region" description="Helical" evidence="8">
    <location>
        <begin position="87"/>
        <end position="104"/>
    </location>
</feature>
<dbReference type="InterPro" id="IPR000060">
    <property type="entry name" value="BCCT_transptr"/>
</dbReference>
<evidence type="ECO:0000256" key="2">
    <source>
        <dbReference type="ARBA" id="ARBA00005658"/>
    </source>
</evidence>
<evidence type="ECO:0000313" key="10">
    <source>
        <dbReference type="Proteomes" id="UP000254051"/>
    </source>
</evidence>
<name>A0A315ZZV5_9FIRM</name>
<evidence type="ECO:0000256" key="1">
    <source>
        <dbReference type="ARBA" id="ARBA00004651"/>
    </source>
</evidence>
<feature type="transmembrane region" description="Helical" evidence="8">
    <location>
        <begin position="310"/>
        <end position="329"/>
    </location>
</feature>
<keyword evidence="10" id="KW-1185">Reference proteome</keyword>
<dbReference type="OrthoDB" id="9775735at2"/>
<dbReference type="Pfam" id="PF02028">
    <property type="entry name" value="BCCT"/>
    <property type="match status" value="1"/>
</dbReference>
<dbReference type="PANTHER" id="PTHR30047:SF7">
    <property type="entry name" value="HIGH-AFFINITY CHOLINE TRANSPORT PROTEIN"/>
    <property type="match status" value="1"/>
</dbReference>
<evidence type="ECO:0000313" key="9">
    <source>
        <dbReference type="EMBL" id="SUQ13828.1"/>
    </source>
</evidence>
<feature type="transmembrane region" description="Helical" evidence="8">
    <location>
        <begin position="341"/>
        <end position="364"/>
    </location>
</feature>
<feature type="transmembrane region" description="Helical" evidence="8">
    <location>
        <begin position="247"/>
        <end position="266"/>
    </location>
</feature>
<feature type="transmembrane region" description="Helical" evidence="8">
    <location>
        <begin position="47"/>
        <end position="66"/>
    </location>
</feature>
<keyword evidence="7 8" id="KW-0472">Membrane</keyword>
<evidence type="ECO:0000256" key="4">
    <source>
        <dbReference type="ARBA" id="ARBA00022475"/>
    </source>
</evidence>
<accession>A0A315ZZV5</accession>
<sequence>MKKELDMVLMIVPLIIVAGLCVLFFLYPEQSILATDYIRNMLGENLGWFYMLLGLGVFLATIIIAFSRYGKIRLGNSEKPQYTNFQWGAMIFTSTMAADILYYSCSEWALYAGEQHLNSAGQMELWSPTYSLFHWGPIPWGFYLILAVAFGFMIHVRGRTKQKFSESLRPLLGDKVDGVLGRGIDLIAIFALLAGTATTFSIATPLLSEGICDVFHLEPSVTINIGILVVIAVIYTWAVLTGFKGILFAAKVCIFLFLGLVFWVLFLSGDTVYIIETGITAAGNMVQNFFSLSTNLDPSRTTGFVQNWTIFYWAYWLVWCIATPFFIGVISKGRTIKSLILGGYAAGLAGTYTSFMVFGGFGLAKQTKGTIDVLAQLADGVTVPRAILNMFHTLPFSKGAILLLVITMVAFYATTFDTLTMVISIYSYRNLKENKEPDKKIRAFWAVLFIILPIGLLSAKSSMHSLQSVAIIAAFPIGVIVILIVFSFLKEASNYIKREG</sequence>
<feature type="transmembrane region" description="Helical" evidence="8">
    <location>
        <begin position="469"/>
        <end position="489"/>
    </location>
</feature>